<dbReference type="AlphaFoldDB" id="A0A844E0D1"/>
<organism evidence="5 6">
    <name type="scientific">Eubacterium ramulus</name>
    <dbReference type="NCBI Taxonomy" id="39490"/>
    <lineage>
        <taxon>Bacteria</taxon>
        <taxon>Bacillati</taxon>
        <taxon>Bacillota</taxon>
        <taxon>Clostridia</taxon>
        <taxon>Eubacteriales</taxon>
        <taxon>Eubacteriaceae</taxon>
        <taxon>Eubacterium</taxon>
    </lineage>
</organism>
<dbReference type="Proteomes" id="UP000431304">
    <property type="component" value="Unassembled WGS sequence"/>
</dbReference>
<dbReference type="RefSeq" id="WP_154314289.1">
    <property type="nucleotide sequence ID" value="NZ_CAXUGT010000002.1"/>
</dbReference>
<keyword evidence="2" id="KW-0067">ATP-binding</keyword>
<dbReference type="SUPFAM" id="SSF52540">
    <property type="entry name" value="P-loop containing nucleoside triphosphate hydrolases"/>
    <property type="match status" value="1"/>
</dbReference>
<evidence type="ECO:0000313" key="5">
    <source>
        <dbReference type="EMBL" id="MSD15120.1"/>
    </source>
</evidence>
<gene>
    <name evidence="5" type="ORF">GKE72_03345</name>
</gene>
<dbReference type="GO" id="GO:0006298">
    <property type="term" value="P:mismatch repair"/>
    <property type="evidence" value="ECO:0007669"/>
    <property type="project" value="InterPro"/>
</dbReference>
<evidence type="ECO:0000256" key="2">
    <source>
        <dbReference type="ARBA" id="ARBA00022840"/>
    </source>
</evidence>
<proteinExistence type="predicted"/>
<dbReference type="Pfam" id="PF00488">
    <property type="entry name" value="MutS_V"/>
    <property type="match status" value="1"/>
</dbReference>
<dbReference type="InterPro" id="IPR000432">
    <property type="entry name" value="DNA_mismatch_repair_MutS_C"/>
</dbReference>
<protein>
    <recommendedName>
        <fullName evidence="4">DNA mismatch repair proteins mutS family domain-containing protein</fullName>
    </recommendedName>
</protein>
<accession>A0A844E0D1</accession>
<evidence type="ECO:0000313" key="6">
    <source>
        <dbReference type="Proteomes" id="UP000431304"/>
    </source>
</evidence>
<evidence type="ECO:0000259" key="4">
    <source>
        <dbReference type="SMART" id="SM00534"/>
    </source>
</evidence>
<keyword evidence="1" id="KW-0547">Nucleotide-binding</keyword>
<sequence>MTGFRFLYPPECDPAQEVRMKSFDFIQALQIDDMVVLQNDRYRGYSDLTLEKFFSTDPNVLQYRQAIVEDLVEHPMLYDAFCQSVAAIQNVTDLRKVLSSDFSVDSALSAVRYLEMYEELVDLFSDVFTKLEQDVTSDIRSEGMKGFRKLIYEVSHSEEYQNLKREMAATGKNFGYLKSVTIGINLDDNLRPKEAGIISVNEKAFSAGSIIDKLMKHRLNDRQVMMTPLYPLQKGLHGEEQKALNYAMGSALQTIFEKPLRSFEPLIQNYYKANTAMFAALLDDIRFLTAGVKFILDMRDRGFEMCRPQICPVEDKVCELKQVYNPMLAMRGVEKTVVSNEFVLDEKGRFYLVTGPNHGGKSIFAYSVGMAQALCQLGLFVPAYQAKMSPVTGIFTHFPVSDENNYGKGRLESECARLSEILSQLSETDMLLMDESFSSTSGLEAGYIASEVLTGIGVIGCCGLFVTHIHDLPMKVSEYNAYPGNRSKIDNLVAQMEDVEGGVRSYRIQRTTPDGLSYARDIAARYGLNLQEICQNAQGEKSSPEQKLCER</sequence>
<dbReference type="GO" id="GO:0005524">
    <property type="term" value="F:ATP binding"/>
    <property type="evidence" value="ECO:0007669"/>
    <property type="project" value="UniProtKB-KW"/>
</dbReference>
<evidence type="ECO:0000256" key="3">
    <source>
        <dbReference type="ARBA" id="ARBA00023125"/>
    </source>
</evidence>
<dbReference type="EMBL" id="WKRA01000004">
    <property type="protein sequence ID" value="MSD15120.1"/>
    <property type="molecule type" value="Genomic_DNA"/>
</dbReference>
<keyword evidence="3" id="KW-0238">DNA-binding</keyword>
<dbReference type="InterPro" id="IPR027417">
    <property type="entry name" value="P-loop_NTPase"/>
</dbReference>
<feature type="domain" description="DNA mismatch repair proteins mutS family" evidence="4">
    <location>
        <begin position="348"/>
        <end position="542"/>
    </location>
</feature>
<reference evidence="5 6" key="1">
    <citation type="journal article" date="2019" name="Nat. Med.">
        <title>A library of human gut bacterial isolates paired with longitudinal multiomics data enables mechanistic microbiome research.</title>
        <authorList>
            <person name="Poyet M."/>
            <person name="Groussin M."/>
            <person name="Gibbons S.M."/>
            <person name="Avila-Pacheco J."/>
            <person name="Jiang X."/>
            <person name="Kearney S.M."/>
            <person name="Perrotta A.R."/>
            <person name="Berdy B."/>
            <person name="Zhao S."/>
            <person name="Lieberman T.D."/>
            <person name="Swanson P.K."/>
            <person name="Smith M."/>
            <person name="Roesemann S."/>
            <person name="Alexander J.E."/>
            <person name="Rich S.A."/>
            <person name="Livny J."/>
            <person name="Vlamakis H."/>
            <person name="Clish C."/>
            <person name="Bullock K."/>
            <person name="Deik A."/>
            <person name="Scott J."/>
            <person name="Pierce K.A."/>
            <person name="Xavier R.J."/>
            <person name="Alm E.J."/>
        </authorList>
    </citation>
    <scope>NUCLEOTIDE SEQUENCE [LARGE SCALE GENOMIC DNA]</scope>
    <source>
        <strain evidence="5 6">BIOML-A3</strain>
    </source>
</reference>
<dbReference type="PANTHER" id="PTHR11361">
    <property type="entry name" value="DNA MISMATCH REPAIR PROTEIN MUTS FAMILY MEMBER"/>
    <property type="match status" value="1"/>
</dbReference>
<dbReference type="GO" id="GO:0140664">
    <property type="term" value="F:ATP-dependent DNA damage sensor activity"/>
    <property type="evidence" value="ECO:0007669"/>
    <property type="project" value="InterPro"/>
</dbReference>
<name>A0A844E0D1_EUBRA</name>
<comment type="caution">
    <text evidence="5">The sequence shown here is derived from an EMBL/GenBank/DDBJ whole genome shotgun (WGS) entry which is preliminary data.</text>
</comment>
<dbReference type="InterPro" id="IPR045076">
    <property type="entry name" value="MutS"/>
</dbReference>
<dbReference type="Gene3D" id="3.40.50.300">
    <property type="entry name" value="P-loop containing nucleotide triphosphate hydrolases"/>
    <property type="match status" value="1"/>
</dbReference>
<dbReference type="GO" id="GO:0030983">
    <property type="term" value="F:mismatched DNA binding"/>
    <property type="evidence" value="ECO:0007669"/>
    <property type="project" value="InterPro"/>
</dbReference>
<dbReference type="PANTHER" id="PTHR11361:SF34">
    <property type="entry name" value="DNA MISMATCH REPAIR PROTEIN MSH1, MITOCHONDRIAL"/>
    <property type="match status" value="1"/>
</dbReference>
<dbReference type="SMART" id="SM00534">
    <property type="entry name" value="MUTSac"/>
    <property type="match status" value="1"/>
</dbReference>
<evidence type="ECO:0000256" key="1">
    <source>
        <dbReference type="ARBA" id="ARBA00022741"/>
    </source>
</evidence>